<dbReference type="GeneID" id="92377521"/>
<dbReference type="Gene3D" id="3.30.1520.10">
    <property type="entry name" value="Phox-like domain"/>
    <property type="match status" value="1"/>
</dbReference>
<organism evidence="3 4">
    <name type="scientific">Trypanosoma equiperdum</name>
    <dbReference type="NCBI Taxonomy" id="5694"/>
    <lineage>
        <taxon>Eukaryota</taxon>
        <taxon>Discoba</taxon>
        <taxon>Euglenozoa</taxon>
        <taxon>Kinetoplastea</taxon>
        <taxon>Metakinetoplastina</taxon>
        <taxon>Trypanosomatida</taxon>
        <taxon>Trypanosomatidae</taxon>
        <taxon>Trypanosoma</taxon>
    </lineage>
</organism>
<feature type="region of interest" description="Disordered" evidence="1">
    <location>
        <begin position="279"/>
        <end position="298"/>
    </location>
</feature>
<dbReference type="Pfam" id="PF00787">
    <property type="entry name" value="PX"/>
    <property type="match status" value="1"/>
</dbReference>
<feature type="domain" description="PX" evidence="2">
    <location>
        <begin position="69"/>
        <end position="218"/>
    </location>
</feature>
<evidence type="ECO:0000313" key="4">
    <source>
        <dbReference type="Proteomes" id="UP000195570"/>
    </source>
</evidence>
<comment type="caution">
    <text evidence="3">The sequence shown here is derived from an EMBL/GenBank/DDBJ whole genome shotgun (WGS) entry which is preliminary data.</text>
</comment>
<dbReference type="PROSITE" id="PS50195">
    <property type="entry name" value="PX"/>
    <property type="match status" value="1"/>
</dbReference>
<dbReference type="EMBL" id="CZPT02001764">
    <property type="protein sequence ID" value="SCU71999.1"/>
    <property type="molecule type" value="Genomic_DNA"/>
</dbReference>
<dbReference type="AlphaFoldDB" id="A0A1G4IHR1"/>
<evidence type="ECO:0000313" key="3">
    <source>
        <dbReference type="EMBL" id="SCU71999.1"/>
    </source>
</evidence>
<feature type="compositionally biased region" description="Low complexity" evidence="1">
    <location>
        <begin position="38"/>
        <end position="55"/>
    </location>
</feature>
<dbReference type="SMART" id="SM00312">
    <property type="entry name" value="PX"/>
    <property type="match status" value="1"/>
</dbReference>
<dbReference type="Proteomes" id="UP000195570">
    <property type="component" value="Unassembled WGS sequence"/>
</dbReference>
<protein>
    <submittedName>
        <fullName evidence="3">PX domain containing protein, putative</fullName>
    </submittedName>
</protein>
<dbReference type="InterPro" id="IPR001683">
    <property type="entry name" value="PX_dom"/>
</dbReference>
<proteinExistence type="predicted"/>
<keyword evidence="4" id="KW-1185">Reference proteome</keyword>
<accession>A0A1G4IHR1</accession>
<name>A0A1G4IHR1_TRYEQ</name>
<feature type="region of interest" description="Disordered" evidence="1">
    <location>
        <begin position="1"/>
        <end position="66"/>
    </location>
</feature>
<evidence type="ECO:0000256" key="1">
    <source>
        <dbReference type="SAM" id="MobiDB-lite"/>
    </source>
</evidence>
<reference evidence="3" key="1">
    <citation type="submission" date="2016-09" db="EMBL/GenBank/DDBJ databases">
        <authorList>
            <person name="Hebert L."/>
            <person name="Moumen B."/>
        </authorList>
    </citation>
    <scope>NUCLEOTIDE SEQUENCE [LARGE SCALE GENOMIC DNA]</scope>
    <source>
        <strain evidence="3">OVI</strain>
    </source>
</reference>
<dbReference type="InterPro" id="IPR036871">
    <property type="entry name" value="PX_dom_sf"/>
</dbReference>
<dbReference type="SUPFAM" id="SSF64268">
    <property type="entry name" value="PX domain"/>
    <property type="match status" value="1"/>
</dbReference>
<sequence>MMPSGDGSFPGTEIDDPFQESQQMHEQLVHQPQHPLSQPEAPQQAKEQPQPVAVVDSTPPPAPKLNIPTLAKFTVESAVLGAGMIRPITFFPIVTTVRPGDSSAYSVPDVPVAPHMGGTDIGIGRNTWEPSSTAQLDRRYSELVEFRTLLAYQFPTMIIPPLPPKSKFDDFGTFITKENILLAQQHTIARFLREIAILPEVVYFSTYTPNFFQLPREAFEDWVEKMRVLLEDFRVRNAPIVAHSKRKGGILGSERVSTITGSSTKAVRSIVKMFGSWVKGGKGSQAEAPPPEPAPKKTAELPKAVPFANGSPSEYPKSSGDTANVVGYLAYWGDVSHYLTTYRDALSAAAPPYFTYMKNSMDNITALKDVADALKAYSDVLHASPAGGELSCAADQSSELCSNTALAIEKQQSRNKREVYERILFEVTYLDAAIEAVDYVQCLWIHSNEVGGGSDNAFTAYAKDVSDRLHAYYEERFLTNFRLRMVNVMGRMASYGQQYAQEMESCMVQSAFLRTTQDPKYLAYTADE</sequence>
<gene>
    <name evidence="3" type="ORF">TEOVI_000358100</name>
</gene>
<dbReference type="GO" id="GO:0035091">
    <property type="term" value="F:phosphatidylinositol binding"/>
    <property type="evidence" value="ECO:0007669"/>
    <property type="project" value="InterPro"/>
</dbReference>
<dbReference type="RefSeq" id="XP_067082571.1">
    <property type="nucleotide sequence ID" value="XM_067226470.1"/>
</dbReference>
<evidence type="ECO:0000259" key="2">
    <source>
        <dbReference type="PROSITE" id="PS50195"/>
    </source>
</evidence>
<dbReference type="VEuPathDB" id="TriTrypDB:TEOVI_000358100"/>